<name>A0A7X9FSJ0_9DELT</name>
<evidence type="ECO:0000313" key="2">
    <source>
        <dbReference type="EMBL" id="NMC63454.1"/>
    </source>
</evidence>
<dbReference type="SUPFAM" id="SSF55486">
    <property type="entry name" value="Metalloproteases ('zincins'), catalytic domain"/>
    <property type="match status" value="1"/>
</dbReference>
<dbReference type="AlphaFoldDB" id="A0A7X9FSJ0"/>
<reference evidence="2 3" key="1">
    <citation type="journal article" date="2020" name="Biotechnol. Biofuels">
        <title>New insights from the biogas microbiome by comprehensive genome-resolved metagenomics of nearly 1600 species originating from multiple anaerobic digesters.</title>
        <authorList>
            <person name="Campanaro S."/>
            <person name="Treu L."/>
            <person name="Rodriguez-R L.M."/>
            <person name="Kovalovszki A."/>
            <person name="Ziels R.M."/>
            <person name="Maus I."/>
            <person name="Zhu X."/>
            <person name="Kougias P.G."/>
            <person name="Basile A."/>
            <person name="Luo G."/>
            <person name="Schluter A."/>
            <person name="Konstantinidis K.T."/>
            <person name="Angelidaki I."/>
        </authorList>
    </citation>
    <scope>NUCLEOTIDE SEQUENCE [LARGE SCALE GENOMIC DNA]</scope>
    <source>
        <strain evidence="2">AS27yjCOA_65</strain>
    </source>
</reference>
<dbReference type="PANTHER" id="PTHR11905:SF159">
    <property type="entry name" value="ADAM METALLOPROTEASE"/>
    <property type="match status" value="1"/>
</dbReference>
<gene>
    <name evidence="2" type="ORF">GYA55_09845</name>
</gene>
<evidence type="ECO:0000313" key="3">
    <source>
        <dbReference type="Proteomes" id="UP000524246"/>
    </source>
</evidence>
<dbReference type="GO" id="GO:0006508">
    <property type="term" value="P:proteolysis"/>
    <property type="evidence" value="ECO:0007669"/>
    <property type="project" value="InterPro"/>
</dbReference>
<dbReference type="Proteomes" id="UP000524246">
    <property type="component" value="Unassembled WGS sequence"/>
</dbReference>
<dbReference type="Pfam" id="PF13688">
    <property type="entry name" value="Reprolysin_5"/>
    <property type="match status" value="1"/>
</dbReference>
<dbReference type="GO" id="GO:0004222">
    <property type="term" value="F:metalloendopeptidase activity"/>
    <property type="evidence" value="ECO:0007669"/>
    <property type="project" value="InterPro"/>
</dbReference>
<dbReference type="InterPro" id="IPR024079">
    <property type="entry name" value="MetalloPept_cat_dom_sf"/>
</dbReference>
<organism evidence="2 3">
    <name type="scientific">SAR324 cluster bacterium</name>
    <dbReference type="NCBI Taxonomy" id="2024889"/>
    <lineage>
        <taxon>Bacteria</taxon>
        <taxon>Deltaproteobacteria</taxon>
        <taxon>SAR324 cluster</taxon>
    </lineage>
</organism>
<sequence>MKVLRIILFLSLLGLGAKNSRVYALESPFKGSLSFSYKSLSPTSEPLLIVRVVHVEGLDEIVFRKVVETEPPSYWVNGTGVYGGKRPVLYKGSLVRIHKNRISRASADIMNGRLRVTFHGRRRGRLISLTRDLRKTRTEATTRFVSSFRRFKCGAAELDLNLTEQQISGAFAAALAQLRQTLVLSISADSDFEFYKIYGSNTFGEIESLLNTVDSIFLSQLNIKISVKAIETFNNDSQPYTSSDGETLLNQFRVYNNSYGHLKAANAYHLFTGKTVKPIGMVGLSFVGAFCREGGAYSYGLTQYFPSPVQAIITAHEIAHGLGATHTESGIMMANLSSNPREFSNFSVQEINNYIDSYGTCLSIATPTVSLINVSYSNKGRFQATLTPGGNISGTCNMELYGSSREAYLNTNRIFKRAKRIVSYAIESGAKRQKINVLIKPNAKATQRVFLRAVLSCDNMKGLSKIVPVNVRNKKVVQFLNLLAQGLETSS</sequence>
<dbReference type="EMBL" id="JAAZON010000441">
    <property type="protein sequence ID" value="NMC63454.1"/>
    <property type="molecule type" value="Genomic_DNA"/>
</dbReference>
<dbReference type="PANTHER" id="PTHR11905">
    <property type="entry name" value="ADAM A DISINTEGRIN AND METALLOPROTEASE DOMAIN"/>
    <property type="match status" value="1"/>
</dbReference>
<accession>A0A7X9FSJ0</accession>
<feature type="domain" description="Peptidase M12B" evidence="1">
    <location>
        <begin position="179"/>
        <end position="367"/>
    </location>
</feature>
<dbReference type="PROSITE" id="PS50215">
    <property type="entry name" value="ADAM_MEPRO"/>
    <property type="match status" value="1"/>
</dbReference>
<comment type="caution">
    <text evidence="2">The sequence shown here is derived from an EMBL/GenBank/DDBJ whole genome shotgun (WGS) entry which is preliminary data.</text>
</comment>
<protein>
    <recommendedName>
        <fullName evidence="1">Peptidase M12B domain-containing protein</fullName>
    </recommendedName>
</protein>
<dbReference type="InterPro" id="IPR001590">
    <property type="entry name" value="Peptidase_M12B"/>
</dbReference>
<proteinExistence type="predicted"/>
<evidence type="ECO:0000259" key="1">
    <source>
        <dbReference type="PROSITE" id="PS50215"/>
    </source>
</evidence>
<dbReference type="Gene3D" id="3.40.390.10">
    <property type="entry name" value="Collagenase (Catalytic Domain)"/>
    <property type="match status" value="1"/>
</dbReference>